<evidence type="ECO:0000313" key="2">
    <source>
        <dbReference type="Proteomes" id="UP000694414"/>
    </source>
</evidence>
<accession>A0A8C8YRR5</accession>
<keyword evidence="2" id="KW-1185">Reference proteome</keyword>
<sequence length="23" mass="2310">NYGGAANKLIFGTGTLLSVKPST</sequence>
<protein>
    <submittedName>
        <fullName evidence="1">Uncharacterized protein</fullName>
    </submittedName>
</protein>
<organism evidence="1 2">
    <name type="scientific">Prolemur simus</name>
    <name type="common">Greater bamboo lemur</name>
    <name type="synonym">Hapalemur simus</name>
    <dbReference type="NCBI Taxonomy" id="1328070"/>
    <lineage>
        <taxon>Eukaryota</taxon>
        <taxon>Metazoa</taxon>
        <taxon>Chordata</taxon>
        <taxon>Craniata</taxon>
        <taxon>Vertebrata</taxon>
        <taxon>Euteleostomi</taxon>
        <taxon>Mammalia</taxon>
        <taxon>Eutheria</taxon>
        <taxon>Euarchontoglires</taxon>
        <taxon>Primates</taxon>
        <taxon>Strepsirrhini</taxon>
        <taxon>Lemuriformes</taxon>
        <taxon>Lemuridae</taxon>
        <taxon>Prolemur</taxon>
    </lineage>
</organism>
<dbReference type="Proteomes" id="UP000694414">
    <property type="component" value="Unplaced"/>
</dbReference>
<reference evidence="1" key="1">
    <citation type="submission" date="2025-08" db="UniProtKB">
        <authorList>
            <consortium name="Ensembl"/>
        </authorList>
    </citation>
    <scope>IDENTIFICATION</scope>
</reference>
<dbReference type="AlphaFoldDB" id="A0A8C8YRR5"/>
<proteinExistence type="predicted"/>
<reference evidence="1" key="2">
    <citation type="submission" date="2025-09" db="UniProtKB">
        <authorList>
            <consortium name="Ensembl"/>
        </authorList>
    </citation>
    <scope>IDENTIFICATION</scope>
</reference>
<dbReference type="Ensembl" id="ENSPSMT00000007511.1">
    <property type="protein sequence ID" value="ENSPSMP00000006356.1"/>
    <property type="gene ID" value="ENSPSMG00000004804.1"/>
</dbReference>
<name>A0A8C8YRR5_PROSS</name>
<evidence type="ECO:0000313" key="1">
    <source>
        <dbReference type="Ensembl" id="ENSPSMP00000006356.1"/>
    </source>
</evidence>